<dbReference type="InterPro" id="IPR002110">
    <property type="entry name" value="Ankyrin_rpt"/>
</dbReference>
<comment type="subunit">
    <text evidence="2">Interacts with DDX4, PIWIL1, RANBP9 and TDRD1.</text>
</comment>
<keyword evidence="9" id="KW-0744">Spermatogenesis</keyword>
<dbReference type="Pfam" id="PF12796">
    <property type="entry name" value="Ank_2"/>
    <property type="match status" value="1"/>
</dbReference>
<evidence type="ECO:0000256" key="7">
    <source>
        <dbReference type="ARBA" id="ARBA00022737"/>
    </source>
</evidence>
<dbReference type="GO" id="GO:0007283">
    <property type="term" value="P:spermatogenesis"/>
    <property type="evidence" value="ECO:0007669"/>
    <property type="project" value="UniProtKB-KW"/>
</dbReference>
<dbReference type="Gene3D" id="1.10.150.50">
    <property type="entry name" value="Transcription Factor, Ets-1"/>
    <property type="match status" value="1"/>
</dbReference>
<evidence type="ECO:0000256" key="10">
    <source>
        <dbReference type="ARBA" id="ARBA00023043"/>
    </source>
</evidence>
<dbReference type="PROSITE" id="PS50105">
    <property type="entry name" value="SAM_DOMAIN"/>
    <property type="match status" value="1"/>
</dbReference>
<accession>A0AAE0ZI78</accession>
<dbReference type="CDD" id="cd09521">
    <property type="entry name" value="SAM_ASZ1"/>
    <property type="match status" value="1"/>
</dbReference>
<evidence type="ECO:0000256" key="9">
    <source>
        <dbReference type="ARBA" id="ARBA00022871"/>
    </source>
</evidence>
<evidence type="ECO:0000256" key="12">
    <source>
        <dbReference type="ARBA" id="ARBA00023254"/>
    </source>
</evidence>
<dbReference type="Gene3D" id="1.25.40.20">
    <property type="entry name" value="Ankyrin repeat-containing domain"/>
    <property type="match status" value="2"/>
</dbReference>
<evidence type="ECO:0000313" key="18">
    <source>
        <dbReference type="Proteomes" id="UP001283361"/>
    </source>
</evidence>
<evidence type="ECO:0000256" key="11">
    <source>
        <dbReference type="ARBA" id="ARBA00023158"/>
    </source>
</evidence>
<keyword evidence="10 14" id="KW-0040">ANK repeat</keyword>
<evidence type="ECO:0000256" key="8">
    <source>
        <dbReference type="ARBA" id="ARBA00022782"/>
    </source>
</evidence>
<dbReference type="Proteomes" id="UP001283361">
    <property type="component" value="Unassembled WGS sequence"/>
</dbReference>
<evidence type="ECO:0000256" key="5">
    <source>
        <dbReference type="ARBA" id="ARBA00022490"/>
    </source>
</evidence>
<keyword evidence="8" id="KW-0221">Differentiation</keyword>
<evidence type="ECO:0000256" key="6">
    <source>
        <dbReference type="ARBA" id="ARBA00022553"/>
    </source>
</evidence>
<feature type="domain" description="SAM" evidence="16">
    <location>
        <begin position="324"/>
        <end position="387"/>
    </location>
</feature>
<comment type="subcellular location">
    <subcellularLocation>
        <location evidence="1">Cytoplasm</location>
    </subcellularLocation>
</comment>
<dbReference type="AlphaFoldDB" id="A0AAE0ZI78"/>
<dbReference type="GO" id="GO:0031047">
    <property type="term" value="P:regulatory ncRNA-mediated gene silencing"/>
    <property type="evidence" value="ECO:0007669"/>
    <property type="project" value="UniProtKB-KW"/>
</dbReference>
<feature type="compositionally biased region" description="Basic and acidic residues" evidence="15">
    <location>
        <begin position="42"/>
        <end position="52"/>
    </location>
</feature>
<evidence type="ECO:0000256" key="1">
    <source>
        <dbReference type="ARBA" id="ARBA00004496"/>
    </source>
</evidence>
<evidence type="ECO:0000259" key="16">
    <source>
        <dbReference type="PROSITE" id="PS50105"/>
    </source>
</evidence>
<keyword evidence="7" id="KW-0677">Repeat</keyword>
<dbReference type="InterPro" id="IPR001660">
    <property type="entry name" value="SAM"/>
</dbReference>
<dbReference type="SUPFAM" id="SSF48403">
    <property type="entry name" value="Ankyrin repeat"/>
    <property type="match status" value="1"/>
</dbReference>
<evidence type="ECO:0000313" key="17">
    <source>
        <dbReference type="EMBL" id="KAK3769690.1"/>
    </source>
</evidence>
<evidence type="ECO:0000256" key="2">
    <source>
        <dbReference type="ARBA" id="ARBA00011479"/>
    </source>
</evidence>
<keyword evidence="11" id="KW-0943">RNA-mediated gene silencing</keyword>
<evidence type="ECO:0000256" key="14">
    <source>
        <dbReference type="PROSITE-ProRule" id="PRU00023"/>
    </source>
</evidence>
<dbReference type="GO" id="GO:0051321">
    <property type="term" value="P:meiotic cell cycle"/>
    <property type="evidence" value="ECO:0007669"/>
    <property type="project" value="UniProtKB-KW"/>
</dbReference>
<dbReference type="GO" id="GO:0030154">
    <property type="term" value="P:cell differentiation"/>
    <property type="evidence" value="ECO:0007669"/>
    <property type="project" value="UniProtKB-KW"/>
</dbReference>
<feature type="repeat" description="ANK" evidence="14">
    <location>
        <begin position="228"/>
        <end position="260"/>
    </location>
</feature>
<keyword evidence="5" id="KW-0963">Cytoplasm</keyword>
<keyword evidence="18" id="KW-1185">Reference proteome</keyword>
<evidence type="ECO:0000256" key="13">
    <source>
        <dbReference type="ARBA" id="ARBA00030354"/>
    </source>
</evidence>
<dbReference type="SMART" id="SM00454">
    <property type="entry name" value="SAM"/>
    <property type="match status" value="1"/>
</dbReference>
<name>A0AAE0ZI78_9GAST</name>
<dbReference type="PANTHER" id="PTHR24157">
    <property type="entry name" value="ANKYRIN REPEAT, SAM AND BASIC LEUCINE ZIPPER DOMAIN-CONTAINING PROTEIN 1"/>
    <property type="match status" value="1"/>
</dbReference>
<dbReference type="PROSITE" id="PS50088">
    <property type="entry name" value="ANK_REPEAT"/>
    <property type="match status" value="4"/>
</dbReference>
<feature type="repeat" description="ANK" evidence="14">
    <location>
        <begin position="124"/>
        <end position="156"/>
    </location>
</feature>
<dbReference type="SUPFAM" id="SSF47769">
    <property type="entry name" value="SAM/Pointed domain"/>
    <property type="match status" value="1"/>
</dbReference>
<organism evidence="17 18">
    <name type="scientific">Elysia crispata</name>
    <name type="common">lettuce slug</name>
    <dbReference type="NCBI Taxonomy" id="231223"/>
    <lineage>
        <taxon>Eukaryota</taxon>
        <taxon>Metazoa</taxon>
        <taxon>Spiralia</taxon>
        <taxon>Lophotrochozoa</taxon>
        <taxon>Mollusca</taxon>
        <taxon>Gastropoda</taxon>
        <taxon>Heterobranchia</taxon>
        <taxon>Euthyneura</taxon>
        <taxon>Panpulmonata</taxon>
        <taxon>Sacoglossa</taxon>
        <taxon>Placobranchoidea</taxon>
        <taxon>Plakobranchidae</taxon>
        <taxon>Elysia</taxon>
    </lineage>
</organism>
<keyword evidence="6" id="KW-0597">Phosphoprotein</keyword>
<dbReference type="InterPro" id="IPR013761">
    <property type="entry name" value="SAM/pointed_sf"/>
</dbReference>
<evidence type="ECO:0000256" key="4">
    <source>
        <dbReference type="ARBA" id="ARBA00022473"/>
    </source>
</evidence>
<feature type="repeat" description="ANK" evidence="14">
    <location>
        <begin position="195"/>
        <end position="227"/>
    </location>
</feature>
<gene>
    <name evidence="17" type="ORF">RRG08_004941</name>
</gene>
<proteinExistence type="predicted"/>
<feature type="repeat" description="ANK" evidence="14">
    <location>
        <begin position="156"/>
        <end position="194"/>
    </location>
</feature>
<dbReference type="PANTHER" id="PTHR24157:SF3">
    <property type="entry name" value="ANKYRIN REPEAT, SAM AND BASIC LEUCINE ZIPPER DOMAIN-CONTAINING PROTEIN 1"/>
    <property type="match status" value="1"/>
</dbReference>
<dbReference type="Pfam" id="PF00536">
    <property type="entry name" value="SAM_1"/>
    <property type="match status" value="1"/>
</dbReference>
<dbReference type="GO" id="GO:0071546">
    <property type="term" value="C:pi-body"/>
    <property type="evidence" value="ECO:0007669"/>
    <property type="project" value="TreeGrafter"/>
</dbReference>
<dbReference type="SMART" id="SM00248">
    <property type="entry name" value="ANK"/>
    <property type="match status" value="4"/>
</dbReference>
<reference evidence="17" key="1">
    <citation type="journal article" date="2023" name="G3 (Bethesda)">
        <title>A reference genome for the long-term kleptoplast-retaining sea slug Elysia crispata morphotype clarki.</title>
        <authorList>
            <person name="Eastman K.E."/>
            <person name="Pendleton A.L."/>
            <person name="Shaikh M.A."/>
            <person name="Suttiyut T."/>
            <person name="Ogas R."/>
            <person name="Tomko P."/>
            <person name="Gavelis G."/>
            <person name="Widhalm J.R."/>
            <person name="Wisecaver J.H."/>
        </authorList>
    </citation>
    <scope>NUCLEOTIDE SEQUENCE</scope>
    <source>
        <strain evidence="17">ECLA1</strain>
    </source>
</reference>
<dbReference type="InterPro" id="IPR042650">
    <property type="entry name" value="Asz1_SAM"/>
</dbReference>
<dbReference type="InterPro" id="IPR036770">
    <property type="entry name" value="Ankyrin_rpt-contain_sf"/>
</dbReference>
<protein>
    <recommendedName>
        <fullName evidence="3">Ankyrin repeat, SAM and basic leucine zipper domain-containing protein 1</fullName>
    </recommendedName>
    <alternativeName>
        <fullName evidence="13">Germ cell-specific ankyrin, SAM and basic leucine zipper domain-containing protein</fullName>
    </alternativeName>
</protein>
<dbReference type="EMBL" id="JAWDGP010003892">
    <property type="protein sequence ID" value="KAK3769690.1"/>
    <property type="molecule type" value="Genomic_DNA"/>
</dbReference>
<keyword evidence="4" id="KW-0217">Developmental protein</keyword>
<comment type="caution">
    <text evidence="17">The sequence shown here is derived from an EMBL/GenBank/DDBJ whole genome shotgun (WGS) entry which is preliminary data.</text>
</comment>
<keyword evidence="12" id="KW-0469">Meiosis</keyword>
<evidence type="ECO:0000256" key="3">
    <source>
        <dbReference type="ARBA" id="ARBA00020117"/>
    </source>
</evidence>
<dbReference type="Pfam" id="PF00023">
    <property type="entry name" value="Ank"/>
    <property type="match status" value="1"/>
</dbReference>
<evidence type="ECO:0000256" key="15">
    <source>
        <dbReference type="SAM" id="MobiDB-lite"/>
    </source>
</evidence>
<feature type="region of interest" description="Disordered" evidence="15">
    <location>
        <begin position="42"/>
        <end position="88"/>
    </location>
</feature>
<dbReference type="PROSITE" id="PS50297">
    <property type="entry name" value="ANK_REP_REGION"/>
    <property type="match status" value="3"/>
</dbReference>
<sequence length="540" mass="60079">MSLIPAEEDEDFDWEDGFIDCGNFKEEAESYTVEKSSVGIDKGSENQIKSDTRGGFPRFIRHNDGNHRKQNVGGFPSSSQRHFKPKRQSVNTAEDLRMGILKNNRDVVEKYCSLGLPLDDPLRSGWTALMYAAHYVRSEYVSLLLQYGANVNFQCDMFTPLMCACSATSGDEQGVSECVRILIKAGADVNAKDRHHLTPLMLASREGHLPVVKTLISAGAQVNLQDSQGWTALTMATQRSRAPIIVELLDSGADVNIQHSDKLTVKDLAAHLPSDDMLALLERRPVNSTMKPVRQQQTNADLSSLSPNNCTLDACDSQARLTDLRYGELEVFLLGLDLGHLVGPFQEQLIDLRLLMTLTEQDLINAGVGQVGARKKILDSVQAVHKKAWQPSSLVSIHYNKRISCADAVAMLANSSRHLHYICSTVVYVKEQLRRHPETIMMPMDCVSPHQFLRHTEDAMKNINALAFQVEQLKTGLKQAMRGNNSDPPDLIKKANPYSTYSSFVNTRRLGGAMVIMAGLAMTVWWGKHKFFELVPVKAV</sequence>